<evidence type="ECO:0000256" key="1">
    <source>
        <dbReference type="ARBA" id="ARBA00007301"/>
    </source>
</evidence>
<dbReference type="PANTHER" id="PTHR10851">
    <property type="entry name" value="PYRIDOXINE-5-PHOSPHATE OXIDASE"/>
    <property type="match status" value="1"/>
</dbReference>
<dbReference type="SUPFAM" id="SSF50475">
    <property type="entry name" value="FMN-binding split barrel"/>
    <property type="match status" value="1"/>
</dbReference>
<protein>
    <submittedName>
        <fullName evidence="8">Oxidase</fullName>
    </submittedName>
</protein>
<dbReference type="PANTHER" id="PTHR10851:SF0">
    <property type="entry name" value="PYRIDOXINE-5'-PHOSPHATE OXIDASE"/>
    <property type="match status" value="1"/>
</dbReference>
<dbReference type="Proteomes" id="UP000053413">
    <property type="component" value="Unassembled WGS sequence"/>
</dbReference>
<proteinExistence type="inferred from homology"/>
<dbReference type="OrthoDB" id="9780392at2"/>
<evidence type="ECO:0000256" key="3">
    <source>
        <dbReference type="ARBA" id="ARBA00022643"/>
    </source>
</evidence>
<feature type="binding site" evidence="5">
    <location>
        <position position="122"/>
    </location>
    <ligand>
        <name>FMN</name>
        <dbReference type="ChEBI" id="CHEBI:58210"/>
    </ligand>
</feature>
<dbReference type="GeneID" id="97433394"/>
<dbReference type="Gene3D" id="2.30.110.10">
    <property type="entry name" value="Electron Transport, Fmn-binding Protein, Chain A"/>
    <property type="match status" value="1"/>
</dbReference>
<keyword evidence="4" id="KW-0560">Oxidoreductase</keyword>
<comment type="similarity">
    <text evidence="1">Belongs to the pyridoxamine 5'-phosphate oxidase family.</text>
</comment>
<evidence type="ECO:0000313" key="9">
    <source>
        <dbReference type="Proteomes" id="UP000053413"/>
    </source>
</evidence>
<dbReference type="Pfam" id="PF01243">
    <property type="entry name" value="PNPOx_N"/>
    <property type="match status" value="1"/>
</dbReference>
<dbReference type="GO" id="GO:0010181">
    <property type="term" value="F:FMN binding"/>
    <property type="evidence" value="ECO:0007669"/>
    <property type="project" value="InterPro"/>
</dbReference>
<dbReference type="RefSeq" id="WP_059148890.1">
    <property type="nucleotide sequence ID" value="NZ_LLZJ01000414.1"/>
</dbReference>
<feature type="domain" description="Pyridoxine 5'-phosphate oxidase dimerisation C-terminal" evidence="7">
    <location>
        <begin position="191"/>
        <end position="234"/>
    </location>
</feature>
<dbReference type="InterPro" id="IPR012349">
    <property type="entry name" value="Split_barrel_FMN-bd"/>
</dbReference>
<dbReference type="Pfam" id="PF10590">
    <property type="entry name" value="PNP_phzG_C"/>
    <property type="match status" value="1"/>
</dbReference>
<evidence type="ECO:0000256" key="2">
    <source>
        <dbReference type="ARBA" id="ARBA00022630"/>
    </source>
</evidence>
<accession>A0A0X3VHI0</accession>
<reference evidence="9" key="1">
    <citation type="submission" date="2015-10" db="EMBL/GenBank/DDBJ databases">
        <authorList>
            <person name="Ju K.-S."/>
            <person name="Doroghazi J.R."/>
            <person name="Metcalf W.W."/>
        </authorList>
    </citation>
    <scope>NUCLEOTIDE SEQUENCE [LARGE SCALE GENOMIC DNA]</scope>
    <source>
        <strain evidence="9">NRRL F-8817</strain>
    </source>
</reference>
<evidence type="ECO:0000313" key="8">
    <source>
        <dbReference type="EMBL" id="KUL44271.1"/>
    </source>
</evidence>
<evidence type="ECO:0000259" key="7">
    <source>
        <dbReference type="Pfam" id="PF10590"/>
    </source>
</evidence>
<keyword evidence="3 5" id="KW-0288">FMN</keyword>
<dbReference type="PIRSF" id="PIRSF000190">
    <property type="entry name" value="Pyd_amn-ph_oxd"/>
    <property type="match status" value="1"/>
</dbReference>
<dbReference type="GO" id="GO:0008615">
    <property type="term" value="P:pyridoxine biosynthetic process"/>
    <property type="evidence" value="ECO:0007669"/>
    <property type="project" value="InterPro"/>
</dbReference>
<evidence type="ECO:0000256" key="5">
    <source>
        <dbReference type="PIRSR" id="PIRSR000190-2"/>
    </source>
</evidence>
<dbReference type="EMBL" id="LLZJ01000414">
    <property type="protein sequence ID" value="KUL44271.1"/>
    <property type="molecule type" value="Genomic_DNA"/>
</dbReference>
<dbReference type="InterPro" id="IPR000659">
    <property type="entry name" value="Pyridox_Oxase"/>
</dbReference>
<dbReference type="InterPro" id="IPR011576">
    <property type="entry name" value="Pyridox_Oxase_N"/>
</dbReference>
<feature type="domain" description="Pyridoxamine 5'-phosphate oxidase N-terminal" evidence="6">
    <location>
        <begin position="51"/>
        <end position="177"/>
    </location>
</feature>
<comment type="cofactor">
    <cofactor evidence="5">
        <name>FMN</name>
        <dbReference type="ChEBI" id="CHEBI:58210"/>
    </cofactor>
    <text evidence="5">Binds 1 FMN per subunit.</text>
</comment>
<feature type="binding site" evidence="5">
    <location>
        <begin position="159"/>
        <end position="160"/>
    </location>
    <ligand>
        <name>FMN</name>
        <dbReference type="ChEBI" id="CHEBI:58210"/>
    </ligand>
</feature>
<feature type="binding site" evidence="5">
    <location>
        <position position="214"/>
    </location>
    <ligand>
        <name>FMN</name>
        <dbReference type="ChEBI" id="CHEBI:58210"/>
    </ligand>
</feature>
<organism evidence="8 9">
    <name type="scientific">Streptomyces violaceusniger</name>
    <dbReference type="NCBI Taxonomy" id="68280"/>
    <lineage>
        <taxon>Bacteria</taxon>
        <taxon>Bacillati</taxon>
        <taxon>Actinomycetota</taxon>
        <taxon>Actinomycetes</taxon>
        <taxon>Kitasatosporales</taxon>
        <taxon>Streptomycetaceae</taxon>
        <taxon>Streptomyces</taxon>
        <taxon>Streptomyces violaceusniger group</taxon>
    </lineage>
</organism>
<dbReference type="GO" id="GO:0004733">
    <property type="term" value="F:pyridoxamine phosphate oxidase activity"/>
    <property type="evidence" value="ECO:0007669"/>
    <property type="project" value="InterPro"/>
</dbReference>
<dbReference type="AlphaFoldDB" id="A0A0X3VHI0"/>
<evidence type="ECO:0000259" key="6">
    <source>
        <dbReference type="Pfam" id="PF01243"/>
    </source>
</evidence>
<dbReference type="NCBIfam" id="NF004231">
    <property type="entry name" value="PRK05679.1"/>
    <property type="match status" value="1"/>
</dbReference>
<dbReference type="InterPro" id="IPR019576">
    <property type="entry name" value="Pyridoxamine_oxidase_dimer_C"/>
</dbReference>
<name>A0A0X3VHI0_STRVO</name>
<feature type="binding site" evidence="5">
    <location>
        <position position="100"/>
    </location>
    <ligand>
        <name>FMN</name>
        <dbReference type="ChEBI" id="CHEBI:58210"/>
    </ligand>
</feature>
<sequence>MSDDQGDDQNEAAAFRAVLRGLPVPHAGDLPVFDPDTAPDTPLPLFRRWLREAAEAGEPGPHTMTLATADADRRPSQRTVILHDADEHGWHFGTHRTSRKGRELAQNPYASLAFHWMRAGRQVRVSGRVGEAGPEESAADLRGRSPAALAAALAGSGRQSEVLGSYEELLGAFEAAYERAEREPDATAPTWTLYVLEADEVEFYQEEARRRHVRLRYRRDPDERGGWRRELLWP</sequence>
<feature type="binding site" evidence="5">
    <location>
        <position position="99"/>
    </location>
    <ligand>
        <name>FMN</name>
        <dbReference type="ChEBI" id="CHEBI:58210"/>
    </ligand>
</feature>
<gene>
    <name evidence="8" type="ORF">ADL28_40955</name>
</gene>
<keyword evidence="2" id="KW-0285">Flavoprotein</keyword>
<comment type="caution">
    <text evidence="8">The sequence shown here is derived from an EMBL/GenBank/DDBJ whole genome shotgun (WGS) entry which is preliminary data.</text>
</comment>
<evidence type="ECO:0000256" key="4">
    <source>
        <dbReference type="ARBA" id="ARBA00023002"/>
    </source>
</evidence>